<protein>
    <recommendedName>
        <fullName evidence="3">F-box domain-containing protein</fullName>
    </recommendedName>
</protein>
<name>A0A4Y7TEA7_COPMI</name>
<evidence type="ECO:0008006" key="3">
    <source>
        <dbReference type="Google" id="ProtNLM"/>
    </source>
</evidence>
<keyword evidence="2" id="KW-1185">Reference proteome</keyword>
<dbReference type="EMBL" id="QPFP01000015">
    <property type="protein sequence ID" value="TEB32516.1"/>
    <property type="molecule type" value="Genomic_DNA"/>
</dbReference>
<dbReference type="InterPro" id="IPR032675">
    <property type="entry name" value="LRR_dom_sf"/>
</dbReference>
<organism evidence="1 2">
    <name type="scientific">Coprinellus micaceus</name>
    <name type="common">Glistening ink-cap mushroom</name>
    <name type="synonym">Coprinus micaceus</name>
    <dbReference type="NCBI Taxonomy" id="71717"/>
    <lineage>
        <taxon>Eukaryota</taxon>
        <taxon>Fungi</taxon>
        <taxon>Dikarya</taxon>
        <taxon>Basidiomycota</taxon>
        <taxon>Agaricomycotina</taxon>
        <taxon>Agaricomycetes</taxon>
        <taxon>Agaricomycetidae</taxon>
        <taxon>Agaricales</taxon>
        <taxon>Agaricineae</taxon>
        <taxon>Psathyrellaceae</taxon>
        <taxon>Coprinellus</taxon>
    </lineage>
</organism>
<dbReference type="Proteomes" id="UP000298030">
    <property type="component" value="Unassembled WGS sequence"/>
</dbReference>
<reference evidence="1 2" key="1">
    <citation type="journal article" date="2019" name="Nat. Ecol. Evol.">
        <title>Megaphylogeny resolves global patterns of mushroom evolution.</title>
        <authorList>
            <person name="Varga T."/>
            <person name="Krizsan K."/>
            <person name="Foldi C."/>
            <person name="Dima B."/>
            <person name="Sanchez-Garcia M."/>
            <person name="Sanchez-Ramirez S."/>
            <person name="Szollosi G.J."/>
            <person name="Szarkandi J.G."/>
            <person name="Papp V."/>
            <person name="Albert L."/>
            <person name="Andreopoulos W."/>
            <person name="Angelini C."/>
            <person name="Antonin V."/>
            <person name="Barry K.W."/>
            <person name="Bougher N.L."/>
            <person name="Buchanan P."/>
            <person name="Buyck B."/>
            <person name="Bense V."/>
            <person name="Catcheside P."/>
            <person name="Chovatia M."/>
            <person name="Cooper J."/>
            <person name="Damon W."/>
            <person name="Desjardin D."/>
            <person name="Finy P."/>
            <person name="Geml J."/>
            <person name="Haridas S."/>
            <person name="Hughes K."/>
            <person name="Justo A."/>
            <person name="Karasinski D."/>
            <person name="Kautmanova I."/>
            <person name="Kiss B."/>
            <person name="Kocsube S."/>
            <person name="Kotiranta H."/>
            <person name="LaButti K.M."/>
            <person name="Lechner B.E."/>
            <person name="Liimatainen K."/>
            <person name="Lipzen A."/>
            <person name="Lukacs Z."/>
            <person name="Mihaltcheva S."/>
            <person name="Morgado L.N."/>
            <person name="Niskanen T."/>
            <person name="Noordeloos M.E."/>
            <person name="Ohm R.A."/>
            <person name="Ortiz-Santana B."/>
            <person name="Ovrebo C."/>
            <person name="Racz N."/>
            <person name="Riley R."/>
            <person name="Savchenko A."/>
            <person name="Shiryaev A."/>
            <person name="Soop K."/>
            <person name="Spirin V."/>
            <person name="Szebenyi C."/>
            <person name="Tomsovsky M."/>
            <person name="Tulloss R.E."/>
            <person name="Uehling J."/>
            <person name="Grigoriev I.V."/>
            <person name="Vagvolgyi C."/>
            <person name="Papp T."/>
            <person name="Martin F.M."/>
            <person name="Miettinen O."/>
            <person name="Hibbett D.S."/>
            <person name="Nagy L.G."/>
        </authorList>
    </citation>
    <scope>NUCLEOTIDE SEQUENCE [LARGE SCALE GENOMIC DNA]</scope>
    <source>
        <strain evidence="1 2">FP101781</strain>
    </source>
</reference>
<accession>A0A4Y7TEA7</accession>
<evidence type="ECO:0000313" key="1">
    <source>
        <dbReference type="EMBL" id="TEB32516.1"/>
    </source>
</evidence>
<evidence type="ECO:0000313" key="2">
    <source>
        <dbReference type="Proteomes" id="UP000298030"/>
    </source>
</evidence>
<dbReference type="OrthoDB" id="2841072at2759"/>
<dbReference type="AlphaFoldDB" id="A0A4Y7TEA7"/>
<gene>
    <name evidence="1" type="ORF">FA13DRAFT_259054</name>
</gene>
<proteinExistence type="predicted"/>
<comment type="caution">
    <text evidence="1">The sequence shown here is derived from an EMBL/GenBank/DDBJ whole genome shotgun (WGS) entry which is preliminary data.</text>
</comment>
<dbReference type="STRING" id="71717.A0A4Y7TEA7"/>
<dbReference type="Gene3D" id="3.80.10.10">
    <property type="entry name" value="Ribonuclease Inhibitor"/>
    <property type="match status" value="1"/>
</dbReference>
<sequence length="346" mass="39012">MNTTSMKPCLRVCEIRRLICDQLQGRPECYAMALTCTSFKDAALDALWYHLDSFEPIVCCLPTRVYFFSTGVLRSMEPLLPSDLQRYLTHYAPRIRSMEIAIRDTARYQVDGELLHALQVAVGFKQGALAPKLRVFAWPTHRPLTGPNTNLQAVQRLYPYMSLFLGEHVEELYDTDFSHNSHSTTSIYSNAMQLSKLKKLTIAEVEDGFASEFFPSFPWANLETLSVTLRTTSGPAIVYHAASLPKLKTFSMIDEKGILCMCRPAEMPDVEGGVLFPSLRELNIATDDIPSLSALINCVPIPNRIESLSLFTQDIGGFRETQAFLELLSERLNPIFFCCLSVIWFG</sequence>